<evidence type="ECO:0000313" key="3">
    <source>
        <dbReference type="Proteomes" id="UP000664801"/>
    </source>
</evidence>
<gene>
    <name evidence="2" type="ORF">JR342_09200</name>
</gene>
<evidence type="ECO:0000313" key="2">
    <source>
        <dbReference type="EMBL" id="MBO0365220.1"/>
    </source>
</evidence>
<sequence>MDKDLQAEIDNWRADYLHLGYELGEIINEQQDKIISLSQENKRLKREIWNLRKTKKRK</sequence>
<organism evidence="2 3">
    <name type="scientific">Streptococcus vaginalis</name>
    <dbReference type="NCBI Taxonomy" id="2748301"/>
    <lineage>
        <taxon>Bacteria</taxon>
        <taxon>Bacillati</taxon>
        <taxon>Bacillota</taxon>
        <taxon>Bacilli</taxon>
        <taxon>Lactobacillales</taxon>
        <taxon>Streptococcaceae</taxon>
        <taxon>Streptococcus</taxon>
    </lineage>
</organism>
<reference evidence="2 3" key="1">
    <citation type="submission" date="2021-02" db="EMBL/GenBank/DDBJ databases">
        <authorList>
            <person name="Lee Y.-S."/>
        </authorList>
    </citation>
    <scope>NUCLEOTIDE SEQUENCE [LARGE SCALE GENOMIC DNA]</scope>
    <source>
        <strain evidence="2 3">P1L01</strain>
    </source>
</reference>
<dbReference type="Proteomes" id="UP000664801">
    <property type="component" value="Unassembled WGS sequence"/>
</dbReference>
<proteinExistence type="predicted"/>
<accession>A0ABS3GEY6</accession>
<evidence type="ECO:0000256" key="1">
    <source>
        <dbReference type="SAM" id="Coils"/>
    </source>
</evidence>
<evidence type="ECO:0008006" key="4">
    <source>
        <dbReference type="Google" id="ProtNLM"/>
    </source>
</evidence>
<keyword evidence="1" id="KW-0175">Coiled coil</keyword>
<comment type="caution">
    <text evidence="2">The sequence shown here is derived from an EMBL/GenBank/DDBJ whole genome shotgun (WGS) entry which is preliminary data.</text>
</comment>
<dbReference type="EMBL" id="JAFINR010000015">
    <property type="protein sequence ID" value="MBO0365220.1"/>
    <property type="molecule type" value="Genomic_DNA"/>
</dbReference>
<name>A0ABS3GEY6_9STRE</name>
<keyword evidence="3" id="KW-1185">Reference proteome</keyword>
<feature type="coiled-coil region" evidence="1">
    <location>
        <begin position="27"/>
        <end position="54"/>
    </location>
</feature>
<protein>
    <recommendedName>
        <fullName evidence="4">Phage protein</fullName>
    </recommendedName>
</protein>
<reference evidence="3" key="2">
    <citation type="submission" date="2023-07" db="EMBL/GenBank/DDBJ databases">
        <title>Streptococcus vaginalis sp. nov., a novel bacterial species isolated from vaginal swabs of a pregnant woman with diabetes.</title>
        <authorList>
            <person name="Chen Y.-S."/>
        </authorList>
    </citation>
    <scope>NUCLEOTIDE SEQUENCE [LARGE SCALE GENOMIC DNA]</scope>
    <source>
        <strain evidence="3">P1L01</strain>
    </source>
</reference>
<dbReference type="RefSeq" id="WP_164232090.1">
    <property type="nucleotide sequence ID" value="NZ_JAFINR010000015.1"/>
</dbReference>